<reference evidence="1" key="1">
    <citation type="journal article" date="2015" name="Nature">
        <title>Complex archaea that bridge the gap between prokaryotes and eukaryotes.</title>
        <authorList>
            <person name="Spang A."/>
            <person name="Saw J.H."/>
            <person name="Jorgensen S.L."/>
            <person name="Zaremba-Niedzwiedzka K."/>
            <person name="Martijn J."/>
            <person name="Lind A.E."/>
            <person name="van Eijk R."/>
            <person name="Schleper C."/>
            <person name="Guy L."/>
            <person name="Ettema T.J."/>
        </authorList>
    </citation>
    <scope>NUCLEOTIDE SEQUENCE</scope>
</reference>
<dbReference type="SUPFAM" id="SSF53756">
    <property type="entry name" value="UDP-Glycosyltransferase/glycogen phosphorylase"/>
    <property type="match status" value="1"/>
</dbReference>
<dbReference type="AlphaFoldDB" id="A0A0F9BJN7"/>
<sequence length="115" mass="13246">LGILPFNKMHLFINSLDIAVICYADDEFGKYCFPQKTREFMACDVPIVAAEVGSLKLLFRNHPEWLYKAGDVKSLSEVLEGRFSDRITDYPPIPTWEDLAVILEEIMLKVSYEEK</sequence>
<protein>
    <recommendedName>
        <fullName evidence="2">Glycosyl transferase family 1 domain-containing protein</fullName>
    </recommendedName>
</protein>
<proteinExistence type="predicted"/>
<name>A0A0F9BJN7_9ZZZZ</name>
<gene>
    <name evidence="1" type="ORF">LCGC14_2781600</name>
</gene>
<dbReference type="EMBL" id="LAZR01051695">
    <property type="protein sequence ID" value="KKK84611.1"/>
    <property type="molecule type" value="Genomic_DNA"/>
</dbReference>
<dbReference type="Gene3D" id="3.40.50.2000">
    <property type="entry name" value="Glycogen Phosphorylase B"/>
    <property type="match status" value="1"/>
</dbReference>
<organism evidence="1">
    <name type="scientific">marine sediment metagenome</name>
    <dbReference type="NCBI Taxonomy" id="412755"/>
    <lineage>
        <taxon>unclassified sequences</taxon>
        <taxon>metagenomes</taxon>
        <taxon>ecological metagenomes</taxon>
    </lineage>
</organism>
<comment type="caution">
    <text evidence="1">The sequence shown here is derived from an EMBL/GenBank/DDBJ whole genome shotgun (WGS) entry which is preliminary data.</text>
</comment>
<evidence type="ECO:0000313" key="1">
    <source>
        <dbReference type="EMBL" id="KKK84611.1"/>
    </source>
</evidence>
<feature type="non-terminal residue" evidence="1">
    <location>
        <position position="1"/>
    </location>
</feature>
<accession>A0A0F9BJN7</accession>
<evidence type="ECO:0008006" key="2">
    <source>
        <dbReference type="Google" id="ProtNLM"/>
    </source>
</evidence>